<dbReference type="PANTHER" id="PTHR12891">
    <property type="entry name" value="DNA REPAIR/TRANSCRIPTION PROTEIN MET18/MMS19"/>
    <property type="match status" value="1"/>
</dbReference>
<evidence type="ECO:0000259" key="6">
    <source>
        <dbReference type="Pfam" id="PF12460"/>
    </source>
</evidence>
<keyword evidence="4 5" id="KW-0539">Nucleus</keyword>
<evidence type="ECO:0000256" key="5">
    <source>
        <dbReference type="RuleBase" id="RU367072"/>
    </source>
</evidence>
<keyword evidence="5" id="KW-0234">DNA repair</keyword>
<evidence type="ECO:0000256" key="4">
    <source>
        <dbReference type="ARBA" id="ARBA00023242"/>
    </source>
</evidence>
<comment type="function">
    <text evidence="5">Key component of the cytosolic iron-sulfur protein assembly (CIA) complex, a multiprotein complex that mediates the incorporation of iron-sulfur cluster into apoproteins specifically involved in DNA metabolism and genomic integrity. In the CIA complex, MMS19 acts as an adapter between early-acting CIA components and a subset of cellular target iron-sulfur proteins.</text>
</comment>
<dbReference type="GO" id="GO:0016226">
    <property type="term" value="P:iron-sulfur cluster assembly"/>
    <property type="evidence" value="ECO:0007669"/>
    <property type="project" value="UniProtKB-UniRule"/>
</dbReference>
<comment type="caution">
    <text evidence="8">The sequence shown here is derived from an EMBL/GenBank/DDBJ whole genome shotgun (WGS) entry which is preliminary data.</text>
</comment>
<dbReference type="Pfam" id="PF14500">
    <property type="entry name" value="MMS19_N"/>
    <property type="match status" value="1"/>
</dbReference>
<dbReference type="InterPro" id="IPR029240">
    <property type="entry name" value="MMS19_N"/>
</dbReference>
<dbReference type="PANTHER" id="PTHR12891:SF0">
    <property type="entry name" value="MMS19 NUCLEOTIDE EXCISION REPAIR PROTEIN HOMOLOG"/>
    <property type="match status" value="1"/>
</dbReference>
<dbReference type="InterPro" id="IPR039920">
    <property type="entry name" value="MMS19"/>
</dbReference>
<evidence type="ECO:0000259" key="7">
    <source>
        <dbReference type="Pfam" id="PF14500"/>
    </source>
</evidence>
<keyword evidence="5" id="KW-0227">DNA damage</keyword>
<dbReference type="AlphaFoldDB" id="A0A9W8LR32"/>
<comment type="subcellular location">
    <subcellularLocation>
        <location evidence="1 5">Nucleus</location>
    </subcellularLocation>
</comment>
<dbReference type="EMBL" id="JANBUO010001598">
    <property type="protein sequence ID" value="KAJ2797582.1"/>
    <property type="molecule type" value="Genomic_DNA"/>
</dbReference>
<gene>
    <name evidence="8" type="ORF">H4R20_005132</name>
</gene>
<dbReference type="InterPro" id="IPR011989">
    <property type="entry name" value="ARM-like"/>
</dbReference>
<evidence type="ECO:0000256" key="3">
    <source>
        <dbReference type="ARBA" id="ARBA00022737"/>
    </source>
</evidence>
<dbReference type="InterPro" id="IPR024687">
    <property type="entry name" value="MMS19_C"/>
</dbReference>
<feature type="domain" description="MMS19 N-terminal" evidence="7">
    <location>
        <begin position="1"/>
        <end position="141"/>
    </location>
</feature>
<dbReference type="GO" id="GO:0006281">
    <property type="term" value="P:DNA repair"/>
    <property type="evidence" value="ECO:0007669"/>
    <property type="project" value="UniProtKB-UniRule"/>
</dbReference>
<dbReference type="Proteomes" id="UP001140094">
    <property type="component" value="Unassembled WGS sequence"/>
</dbReference>
<dbReference type="OrthoDB" id="342900at2759"/>
<reference evidence="8" key="1">
    <citation type="submission" date="2022-07" db="EMBL/GenBank/DDBJ databases">
        <title>Phylogenomic reconstructions and comparative analyses of Kickxellomycotina fungi.</title>
        <authorList>
            <person name="Reynolds N.K."/>
            <person name="Stajich J.E."/>
            <person name="Barry K."/>
            <person name="Grigoriev I.V."/>
            <person name="Crous P."/>
            <person name="Smith M.E."/>
        </authorList>
    </citation>
    <scope>NUCLEOTIDE SEQUENCE</scope>
    <source>
        <strain evidence="8">NRRL 1565</strain>
    </source>
</reference>
<evidence type="ECO:0000313" key="9">
    <source>
        <dbReference type="Proteomes" id="UP001140094"/>
    </source>
</evidence>
<dbReference type="SUPFAM" id="SSF48371">
    <property type="entry name" value="ARM repeat"/>
    <property type="match status" value="1"/>
</dbReference>
<name>A0A9W8LR32_9FUNG</name>
<dbReference type="GO" id="GO:0097361">
    <property type="term" value="C:cytosolic [4Fe-4S] assembly targeting complex"/>
    <property type="evidence" value="ECO:0007669"/>
    <property type="project" value="UniProtKB-UniRule"/>
</dbReference>
<dbReference type="GO" id="GO:0051604">
    <property type="term" value="P:protein maturation"/>
    <property type="evidence" value="ECO:0007669"/>
    <property type="project" value="UniProtKB-UniRule"/>
</dbReference>
<proteinExistence type="inferred from homology"/>
<accession>A0A9W8LR32</accession>
<feature type="domain" description="MMS19 C-terminal" evidence="6">
    <location>
        <begin position="386"/>
        <end position="700"/>
    </location>
</feature>
<evidence type="ECO:0000313" key="8">
    <source>
        <dbReference type="EMBL" id="KAJ2797582.1"/>
    </source>
</evidence>
<dbReference type="InterPro" id="IPR016024">
    <property type="entry name" value="ARM-type_fold"/>
</dbReference>
<feature type="non-terminal residue" evidence="8">
    <location>
        <position position="702"/>
    </location>
</feature>
<protein>
    <recommendedName>
        <fullName evidence="5">MMS19 nucleotide excision repair protein</fullName>
    </recommendedName>
</protein>
<dbReference type="Pfam" id="PF12460">
    <property type="entry name" value="MMS19_C"/>
    <property type="match status" value="1"/>
</dbReference>
<dbReference type="GO" id="GO:0005634">
    <property type="term" value="C:nucleus"/>
    <property type="evidence" value="ECO:0007669"/>
    <property type="project" value="UniProtKB-SubCell"/>
</dbReference>
<organism evidence="8 9">
    <name type="scientific">Coemansia guatemalensis</name>
    <dbReference type="NCBI Taxonomy" id="2761395"/>
    <lineage>
        <taxon>Eukaryota</taxon>
        <taxon>Fungi</taxon>
        <taxon>Fungi incertae sedis</taxon>
        <taxon>Zoopagomycota</taxon>
        <taxon>Kickxellomycotina</taxon>
        <taxon>Kickxellomycetes</taxon>
        <taxon>Kickxellales</taxon>
        <taxon>Kickxellaceae</taxon>
        <taxon>Coemansia</taxon>
    </lineage>
</organism>
<evidence type="ECO:0000256" key="1">
    <source>
        <dbReference type="ARBA" id="ARBA00004123"/>
    </source>
</evidence>
<dbReference type="Gene3D" id="1.25.10.10">
    <property type="entry name" value="Leucine-rich Repeat Variant"/>
    <property type="match status" value="1"/>
</dbReference>
<keyword evidence="9" id="KW-1185">Reference proteome</keyword>
<evidence type="ECO:0000256" key="2">
    <source>
        <dbReference type="ARBA" id="ARBA00009340"/>
    </source>
</evidence>
<comment type="similarity">
    <text evidence="2 5">Belongs to the MET18/MMS19 family.</text>
</comment>
<sequence length="702" mass="76578">MGDDFVLGFAQMLDGEKDPRSLMVAFQIIPKLAKMVNIKNNAEDLFDVIFCYFPITFKHRESDPSSISPESLKAALRAAITCSPYFGDMAIKPLIEKTTAASMSVKIDTYETLSAAASAYDPEVLKPDMETLVEQIREDVIMASDEAVASAALDTLEAMYSAVSPAAPFSNGSDGRVPEFNEALTPLDYVLKDAIFQLTADEIKNPEQIGKLLRSAARSSTYNCNVVSDAVLPIIVERLHTTDVLTVRRELIDVLNHVLSASCDVDRKAECLDADKNNLLNIYRLDASVPLDKEYSFLHITRLKGITLLILMPGFLDVNETTMALQTISRAAIERNEDENVNKEGSHLLVQLAQSKPEQVETAVLPLFFDALCEDMVSAHKVSSLLNALGAIGVATARILQPILSGLVREITSGKLSPAHHLATATTIRKMIETAAEGSNGAEICPALVSNIAIPLSDWAYNAGSSNSSSARPEVIVEIAKTITAVFRKLDSDKQEQHLQAQFDRYMTMALKVDAADDAHFQLLSLYSAFVCACWPETKLPVDDLADYLGGLASAAVLTKSFYHRDACFEIIATVLNKTSSADLRDQLTRSVLGRADGEDIDIAHVLLRHWIARALVNRNDKGGYECVHWLLALITQDSSFAGVAAEGFKIILGDHDWAVTAATHGTFKLLSKQRFYATVVPEITANFKSASSDVVKASLLV</sequence>
<keyword evidence="3" id="KW-0677">Repeat</keyword>